<comment type="caution">
    <text evidence="3">The sequence shown here is derived from an EMBL/GenBank/DDBJ whole genome shotgun (WGS) entry which is preliminary data.</text>
</comment>
<feature type="coiled-coil region" evidence="1">
    <location>
        <begin position="97"/>
        <end position="131"/>
    </location>
</feature>
<feature type="compositionally biased region" description="Polar residues" evidence="2">
    <location>
        <begin position="9"/>
        <end position="38"/>
    </location>
</feature>
<evidence type="ECO:0000256" key="2">
    <source>
        <dbReference type="SAM" id="MobiDB-lite"/>
    </source>
</evidence>
<sequence>MTGPIYSPLSPSRPTRIISNKNHQISPRQSFSIALQSPPTTPEERRIASTSPPSSPHSFSSGLSSVSLSLVPHRSSISSISTDLSSNQQQNEMRQMIGCLSEQNAVLERQLQELRTENERLKAITDRLRGKIVAKKMLKQWMGRQKELPQNHSRHALNTTFVRSHQQKQALRETQNLHTILINSSASSSPPPPPPHGSQNISFRHSDDEELLSLVDSDQCEGELDSLVSD</sequence>
<dbReference type="Proteomes" id="UP001448207">
    <property type="component" value="Unassembled WGS sequence"/>
</dbReference>
<protein>
    <submittedName>
        <fullName evidence="3">Uncharacterized protein</fullName>
    </submittedName>
</protein>
<name>A0ABR3B9F4_PHYBL</name>
<feature type="region of interest" description="Disordered" evidence="2">
    <location>
        <begin position="183"/>
        <end position="207"/>
    </location>
</feature>
<evidence type="ECO:0000313" key="4">
    <source>
        <dbReference type="Proteomes" id="UP001448207"/>
    </source>
</evidence>
<feature type="region of interest" description="Disordered" evidence="2">
    <location>
        <begin position="1"/>
        <end position="64"/>
    </location>
</feature>
<feature type="compositionally biased region" description="Low complexity" evidence="2">
    <location>
        <begin position="49"/>
        <end position="64"/>
    </location>
</feature>
<reference evidence="3 4" key="1">
    <citation type="submission" date="2024-04" db="EMBL/GenBank/DDBJ databases">
        <title>Symmetric and asymmetric DNA N6-adenine methylation regulates different biological responses in Mucorales.</title>
        <authorList>
            <consortium name="Lawrence Berkeley National Laboratory"/>
            <person name="Lax C."/>
            <person name="Mondo S.J."/>
            <person name="Osorio-Concepcion M."/>
            <person name="Muszewska A."/>
            <person name="Corrochano-Luque M."/>
            <person name="Gutierrez G."/>
            <person name="Riley R."/>
            <person name="Lipzen A."/>
            <person name="Guo J."/>
            <person name="Hundley H."/>
            <person name="Amirebrahimi M."/>
            <person name="Ng V."/>
            <person name="Lorenzo-Gutierrez D."/>
            <person name="Binder U."/>
            <person name="Yang J."/>
            <person name="Song Y."/>
            <person name="Canovas D."/>
            <person name="Navarro E."/>
            <person name="Freitag M."/>
            <person name="Gabaldon T."/>
            <person name="Grigoriev I.V."/>
            <person name="Corrochano L.M."/>
            <person name="Nicolas F.E."/>
            <person name="Garre V."/>
        </authorList>
    </citation>
    <scope>NUCLEOTIDE SEQUENCE [LARGE SCALE GENOMIC DNA]</scope>
    <source>
        <strain evidence="3 4">L51</strain>
    </source>
</reference>
<gene>
    <name evidence="3" type="ORF">J3Q64DRAFT_1829667</name>
</gene>
<dbReference type="EMBL" id="JBCLYO010000002">
    <property type="protein sequence ID" value="KAL0092176.1"/>
    <property type="molecule type" value="Genomic_DNA"/>
</dbReference>
<organism evidence="3 4">
    <name type="scientific">Phycomyces blakesleeanus</name>
    <dbReference type="NCBI Taxonomy" id="4837"/>
    <lineage>
        <taxon>Eukaryota</taxon>
        <taxon>Fungi</taxon>
        <taxon>Fungi incertae sedis</taxon>
        <taxon>Mucoromycota</taxon>
        <taxon>Mucoromycotina</taxon>
        <taxon>Mucoromycetes</taxon>
        <taxon>Mucorales</taxon>
        <taxon>Phycomycetaceae</taxon>
        <taxon>Phycomyces</taxon>
    </lineage>
</organism>
<keyword evidence="4" id="KW-1185">Reference proteome</keyword>
<keyword evidence="1" id="KW-0175">Coiled coil</keyword>
<evidence type="ECO:0000256" key="1">
    <source>
        <dbReference type="SAM" id="Coils"/>
    </source>
</evidence>
<accession>A0ABR3B9F4</accession>
<evidence type="ECO:0000313" key="3">
    <source>
        <dbReference type="EMBL" id="KAL0092176.1"/>
    </source>
</evidence>
<proteinExistence type="predicted"/>